<dbReference type="Pfam" id="PF00892">
    <property type="entry name" value="EamA"/>
    <property type="match status" value="2"/>
</dbReference>
<evidence type="ECO:0000256" key="4">
    <source>
        <dbReference type="ARBA" id="ARBA00023136"/>
    </source>
</evidence>
<feature type="transmembrane region" description="Helical" evidence="5">
    <location>
        <begin position="68"/>
        <end position="89"/>
    </location>
</feature>
<keyword evidence="4 5" id="KW-0472">Membrane</keyword>
<comment type="subcellular location">
    <subcellularLocation>
        <location evidence="1">Membrane</location>
        <topology evidence="1">Multi-pass membrane protein</topology>
    </subcellularLocation>
</comment>
<dbReference type="InterPro" id="IPR037185">
    <property type="entry name" value="EmrE-like"/>
</dbReference>
<feature type="transmembrane region" description="Helical" evidence="5">
    <location>
        <begin position="186"/>
        <end position="207"/>
    </location>
</feature>
<evidence type="ECO:0000256" key="2">
    <source>
        <dbReference type="ARBA" id="ARBA00022692"/>
    </source>
</evidence>
<evidence type="ECO:0000256" key="5">
    <source>
        <dbReference type="SAM" id="Phobius"/>
    </source>
</evidence>
<dbReference type="PANTHER" id="PTHR32322">
    <property type="entry name" value="INNER MEMBRANE TRANSPORTER"/>
    <property type="match status" value="1"/>
</dbReference>
<feature type="transmembrane region" description="Helical" evidence="5">
    <location>
        <begin position="130"/>
        <end position="149"/>
    </location>
</feature>
<evidence type="ECO:0000256" key="3">
    <source>
        <dbReference type="ARBA" id="ARBA00022989"/>
    </source>
</evidence>
<evidence type="ECO:0000313" key="8">
    <source>
        <dbReference type="Proteomes" id="UP001177080"/>
    </source>
</evidence>
<keyword evidence="2 5" id="KW-0812">Transmembrane</keyword>
<feature type="transmembrane region" description="Helical" evidence="5">
    <location>
        <begin position="38"/>
        <end position="56"/>
    </location>
</feature>
<dbReference type="PANTHER" id="PTHR32322:SF9">
    <property type="entry name" value="AMINO-ACID METABOLITE EFFLUX PUMP-RELATED"/>
    <property type="match status" value="1"/>
</dbReference>
<organism evidence="7 8">
    <name type="scientific">Shinella curvata</name>
    <dbReference type="NCBI Taxonomy" id="1817964"/>
    <lineage>
        <taxon>Bacteria</taxon>
        <taxon>Pseudomonadati</taxon>
        <taxon>Pseudomonadota</taxon>
        <taxon>Alphaproteobacteria</taxon>
        <taxon>Hyphomicrobiales</taxon>
        <taxon>Rhizobiaceae</taxon>
        <taxon>Shinella</taxon>
    </lineage>
</organism>
<feature type="domain" description="EamA" evidence="6">
    <location>
        <begin position="158"/>
        <end position="291"/>
    </location>
</feature>
<dbReference type="InterPro" id="IPR050638">
    <property type="entry name" value="AA-Vitamin_Transporters"/>
</dbReference>
<feature type="domain" description="EamA" evidence="6">
    <location>
        <begin position="13"/>
        <end position="143"/>
    </location>
</feature>
<feature type="transmembrane region" description="Helical" evidence="5">
    <location>
        <begin position="95"/>
        <end position="118"/>
    </location>
</feature>
<gene>
    <name evidence="7" type="ORF">GB928_009135</name>
</gene>
<dbReference type="SUPFAM" id="SSF103481">
    <property type="entry name" value="Multidrug resistance efflux transporter EmrE"/>
    <property type="match status" value="2"/>
</dbReference>
<feature type="transmembrane region" description="Helical" evidence="5">
    <location>
        <begin position="12"/>
        <end position="32"/>
    </location>
</feature>
<sequence length="309" mass="32429">MANRPMTTIEWGLLIALSALWGGSFLFNGILVRELPPLTIVAARVALAAIALWTIVRLSGHSVPRSREVWLAFLGMGVLNNVIPFSLIVWGQTHIASGLASILNATTPLFAVIVAHVLTEDEKMTGGRLVGVLVGFAGVALMIGPSVLSDLGTNVLAQLAVLGAAVSYAFAGIWGRRFRRMGLPPLLPAAGQVTASALIMLPVALVVDRPWTLAMPSQEAWLALFGLAVLATALAYVIFFRILATAGATNLMLVTFLIPVSAILLGALVLGEVLAPKHFAGMALIAIGLAAIDGRVSRMFAGKRRSADA</sequence>
<feature type="transmembrane region" description="Helical" evidence="5">
    <location>
        <begin position="279"/>
        <end position="296"/>
    </location>
</feature>
<dbReference type="RefSeq" id="WP_244761276.1">
    <property type="nucleotide sequence ID" value="NZ_JALJCJ010000003.1"/>
</dbReference>
<accession>A0ABT8XDL3</accession>
<dbReference type="Proteomes" id="UP001177080">
    <property type="component" value="Unassembled WGS sequence"/>
</dbReference>
<feature type="transmembrane region" description="Helical" evidence="5">
    <location>
        <begin position="219"/>
        <end position="239"/>
    </location>
</feature>
<protein>
    <submittedName>
        <fullName evidence="7">DMT family transporter</fullName>
    </submittedName>
</protein>
<proteinExistence type="predicted"/>
<keyword evidence="8" id="KW-1185">Reference proteome</keyword>
<evidence type="ECO:0000313" key="7">
    <source>
        <dbReference type="EMBL" id="MDO6121341.1"/>
    </source>
</evidence>
<keyword evidence="3 5" id="KW-1133">Transmembrane helix</keyword>
<feature type="transmembrane region" description="Helical" evidence="5">
    <location>
        <begin position="251"/>
        <end position="273"/>
    </location>
</feature>
<comment type="caution">
    <text evidence="7">The sequence shown here is derived from an EMBL/GenBank/DDBJ whole genome shotgun (WGS) entry which is preliminary data.</text>
</comment>
<feature type="transmembrane region" description="Helical" evidence="5">
    <location>
        <begin position="155"/>
        <end position="174"/>
    </location>
</feature>
<evidence type="ECO:0000256" key="1">
    <source>
        <dbReference type="ARBA" id="ARBA00004141"/>
    </source>
</evidence>
<reference evidence="7" key="1">
    <citation type="submission" date="2022-04" db="EMBL/GenBank/DDBJ databases">
        <title>Shinella lacus sp. nov., a novel member of the genus Shinella from water.</title>
        <authorList>
            <person name="Deng Y."/>
        </authorList>
    </citation>
    <scope>NUCLEOTIDE SEQUENCE</scope>
    <source>
        <strain evidence="7">JCM 31239</strain>
    </source>
</reference>
<dbReference type="EMBL" id="WHSC02000004">
    <property type="protein sequence ID" value="MDO6121341.1"/>
    <property type="molecule type" value="Genomic_DNA"/>
</dbReference>
<evidence type="ECO:0000259" key="6">
    <source>
        <dbReference type="Pfam" id="PF00892"/>
    </source>
</evidence>
<dbReference type="InterPro" id="IPR000620">
    <property type="entry name" value="EamA_dom"/>
</dbReference>
<name>A0ABT8XDL3_9HYPH</name>